<dbReference type="InterPro" id="IPR038607">
    <property type="entry name" value="PhoD-like_sf"/>
</dbReference>
<dbReference type="PANTHER" id="PTHR37031:SF2">
    <property type="entry name" value="PHOD-LIKE PHOSPHATASE METALLOPHOSPHATASE DOMAIN-CONTAINING PROTEIN"/>
    <property type="match status" value="1"/>
</dbReference>
<dbReference type="SUPFAM" id="SSF56300">
    <property type="entry name" value="Metallo-dependent phosphatases"/>
    <property type="match status" value="1"/>
</dbReference>
<evidence type="ECO:0000259" key="1">
    <source>
        <dbReference type="Pfam" id="PF09423"/>
    </source>
</evidence>
<dbReference type="Pfam" id="PF09423">
    <property type="entry name" value="PhoD"/>
    <property type="match status" value="1"/>
</dbReference>
<dbReference type="InterPro" id="IPR056702">
    <property type="entry name" value="DUF7800"/>
</dbReference>
<protein>
    <submittedName>
        <fullName evidence="3">Phosphodiesterase/alkaline phosphatase D</fullName>
    </submittedName>
</protein>
<dbReference type="EMBL" id="CADCVQ010000054">
    <property type="protein sequence ID" value="CAA9486567.1"/>
    <property type="molecule type" value="Genomic_DNA"/>
</dbReference>
<accession>A0A6J4S502</accession>
<reference evidence="3" key="1">
    <citation type="submission" date="2020-02" db="EMBL/GenBank/DDBJ databases">
        <authorList>
            <person name="Meier V. D."/>
        </authorList>
    </citation>
    <scope>NUCLEOTIDE SEQUENCE</scope>
    <source>
        <strain evidence="3">AVDCRST_MAG67</strain>
    </source>
</reference>
<dbReference type="Pfam" id="PF25077">
    <property type="entry name" value="DUF7800"/>
    <property type="match status" value="1"/>
</dbReference>
<evidence type="ECO:0000313" key="3">
    <source>
        <dbReference type="EMBL" id="CAA9486567.1"/>
    </source>
</evidence>
<proteinExistence type="predicted"/>
<dbReference type="InterPro" id="IPR018946">
    <property type="entry name" value="PhoD-like_MPP"/>
</dbReference>
<sequence>MPRLKLGPLLRYVSDTEATVWVETDAPCQVTVLDRTASTFTVGGHHYALVVLDGLAPASTLPYEVHLDGVSCWPLPDDPYPPCIIRTHSHDESLRLAFGSCRVSLPHTKPYVLSKDEDSRGREVDALLALVERMRAEPCSEWPDAFLLLGDQVYADEVSPGTKELIESRRGEAGPPPDEVGDFEEYTSLYCESWSDPALRWLLSTVSSAMIFDDHDVHDDWNISEAWVEMMRAEPWWEDRILGAYMSYWIYQHLGNLSPARLYDDPIFCAVQQHEGDAFELVRDFARTVAREIAGARWSFHRDFGRNRLLVVDSRAGRVLSEGRRQMLSDTEWEWVEDRCSGDFDHLIIGTSLPVMLGPGMHHLEAWNEAVCDGAWGGLAARLSEKVRQALDLEHWAAFQHCFGRLSVLLEDVAAGRRGPAPATIMLLSGDVHHAYVAEAWFPGRDVSSRVLQATCSPIRNPLDKRERRALRAAFTRPVAAFARRMSRAAGVAPSPMQWAFAQEPTFDNQIARLDLRGRDAQLAIEKTVPEDWQAPRLHPIVSLDVAPKAPSAS</sequence>
<dbReference type="PANTHER" id="PTHR37031">
    <property type="entry name" value="METALLOPHOSPHATASE BINDING DOMAIN PROTEIN"/>
    <property type="match status" value="1"/>
</dbReference>
<dbReference type="InterPro" id="IPR029052">
    <property type="entry name" value="Metallo-depent_PP-like"/>
</dbReference>
<organism evidence="3">
    <name type="scientific">uncultured Solirubrobacteraceae bacterium</name>
    <dbReference type="NCBI Taxonomy" id="1162706"/>
    <lineage>
        <taxon>Bacteria</taxon>
        <taxon>Bacillati</taxon>
        <taxon>Actinomycetota</taxon>
        <taxon>Thermoleophilia</taxon>
        <taxon>Solirubrobacterales</taxon>
        <taxon>Solirubrobacteraceae</taxon>
        <taxon>environmental samples</taxon>
    </lineage>
</organism>
<feature type="domain" description="PhoD-like phosphatase metallophosphatase" evidence="1">
    <location>
        <begin position="134"/>
        <end position="356"/>
    </location>
</feature>
<name>A0A6J4S502_9ACTN</name>
<dbReference type="CDD" id="cd07389">
    <property type="entry name" value="MPP_PhoD"/>
    <property type="match status" value="1"/>
</dbReference>
<dbReference type="AlphaFoldDB" id="A0A6J4S502"/>
<evidence type="ECO:0000259" key="2">
    <source>
        <dbReference type="Pfam" id="PF25077"/>
    </source>
</evidence>
<dbReference type="Gene3D" id="3.60.21.70">
    <property type="entry name" value="PhoD-like phosphatase"/>
    <property type="match status" value="1"/>
</dbReference>
<feature type="domain" description="DUF7800" evidence="2">
    <location>
        <begin position="1"/>
        <end position="83"/>
    </location>
</feature>
<gene>
    <name evidence="3" type="ORF">AVDCRST_MAG67-2165</name>
</gene>